<dbReference type="InterPro" id="IPR050655">
    <property type="entry name" value="Plant_B3_domain"/>
</dbReference>
<dbReference type="SUPFAM" id="SSF101936">
    <property type="entry name" value="DNA-binding pseudobarrel domain"/>
    <property type="match status" value="2"/>
</dbReference>
<dbReference type="Gene3D" id="2.40.330.10">
    <property type="entry name" value="DNA-binding pseudobarrel domain"/>
    <property type="match status" value="2"/>
</dbReference>
<dbReference type="InterPro" id="IPR015300">
    <property type="entry name" value="DNA-bd_pseudobarrel_sf"/>
</dbReference>
<keyword evidence="3" id="KW-0238">DNA-binding</keyword>
<dbReference type="PANTHER" id="PTHR31920">
    <property type="entry name" value="B3 DOMAIN-CONTAINING"/>
    <property type="match status" value="1"/>
</dbReference>
<dbReference type="AlphaFoldDB" id="A0AAV8GJH4"/>
<dbReference type="GO" id="GO:0003677">
    <property type="term" value="F:DNA binding"/>
    <property type="evidence" value="ECO:0007669"/>
    <property type="project" value="UniProtKB-KW"/>
</dbReference>
<evidence type="ECO:0000256" key="6">
    <source>
        <dbReference type="SAM" id="MobiDB-lite"/>
    </source>
</evidence>
<name>A0AAV8GJH4_9POAL</name>
<dbReference type="PROSITE" id="PS50863">
    <property type="entry name" value="B3"/>
    <property type="match status" value="2"/>
</dbReference>
<evidence type="ECO:0000259" key="7">
    <source>
        <dbReference type="PROSITE" id="PS50863"/>
    </source>
</evidence>
<proteinExistence type="predicted"/>
<dbReference type="EMBL" id="JAMFTS010000001">
    <property type="protein sequence ID" value="KAJ4804414.1"/>
    <property type="molecule type" value="Genomic_DNA"/>
</dbReference>
<reference evidence="8" key="1">
    <citation type="submission" date="2022-08" db="EMBL/GenBank/DDBJ databases">
        <authorList>
            <person name="Marques A."/>
        </authorList>
    </citation>
    <scope>NUCLEOTIDE SEQUENCE</scope>
    <source>
        <strain evidence="8">RhyPub2mFocal</strain>
        <tissue evidence="8">Leaves</tissue>
    </source>
</reference>
<dbReference type="InterPro" id="IPR003340">
    <property type="entry name" value="B3_DNA-bd"/>
</dbReference>
<evidence type="ECO:0000256" key="3">
    <source>
        <dbReference type="ARBA" id="ARBA00023125"/>
    </source>
</evidence>
<evidence type="ECO:0000313" key="8">
    <source>
        <dbReference type="EMBL" id="KAJ4804414.1"/>
    </source>
</evidence>
<dbReference type="Pfam" id="PF02362">
    <property type="entry name" value="B3"/>
    <property type="match status" value="2"/>
</dbReference>
<organism evidence="8 9">
    <name type="scientific">Rhynchospora pubera</name>
    <dbReference type="NCBI Taxonomy" id="906938"/>
    <lineage>
        <taxon>Eukaryota</taxon>
        <taxon>Viridiplantae</taxon>
        <taxon>Streptophyta</taxon>
        <taxon>Embryophyta</taxon>
        <taxon>Tracheophyta</taxon>
        <taxon>Spermatophyta</taxon>
        <taxon>Magnoliopsida</taxon>
        <taxon>Liliopsida</taxon>
        <taxon>Poales</taxon>
        <taxon>Cyperaceae</taxon>
        <taxon>Cyperoideae</taxon>
        <taxon>Rhynchosporeae</taxon>
        <taxon>Rhynchospora</taxon>
    </lineage>
</organism>
<accession>A0AAV8GJH4</accession>
<keyword evidence="5" id="KW-0539">Nucleus</keyword>
<sequence length="352" mass="40393">MEDSCKVCRKWQRHFYWNHTDPKNVKFFVQMEASFRNHLDLPRNFAKRFKGKVFEIVKLKGPSGRTWPIEVLKSENKLSLKSGWTNFVTANKIDENDLLVFKYSGNSSFDVVIFDRSGCEKVVSFTIKKEETGTEAESESKADKTSSESDTSVRVFIPPKRIPSDMEISSSATGEQRMRGRTDSEESRRNIKKAKQAPSDRPYHRPRNLKMSAAEWKIADEMAIATQPGSKLFLKILTPSDAQSLTVPKCFSNENIVKGSQPINLLLANKEKVFRARYCCHSLGRHWIRNGWREFAREYELKEGSLCLFEVKTLKTRKLAIIVHVHHQAAAARSSRYTEDEIKTEDISSSDS</sequence>
<evidence type="ECO:0000256" key="5">
    <source>
        <dbReference type="ARBA" id="ARBA00023242"/>
    </source>
</evidence>
<keyword evidence="2" id="KW-0805">Transcription regulation</keyword>
<comment type="subcellular location">
    <subcellularLocation>
        <location evidence="1">Nucleus</location>
    </subcellularLocation>
</comment>
<feature type="compositionally biased region" description="Basic and acidic residues" evidence="6">
    <location>
        <begin position="176"/>
        <end position="189"/>
    </location>
</feature>
<evidence type="ECO:0000256" key="2">
    <source>
        <dbReference type="ARBA" id="ARBA00023015"/>
    </source>
</evidence>
<feature type="region of interest" description="Disordered" evidence="6">
    <location>
        <begin position="130"/>
        <end position="208"/>
    </location>
</feature>
<dbReference type="Proteomes" id="UP001140206">
    <property type="component" value="Chromosome 1"/>
</dbReference>
<feature type="domain" description="TF-B3" evidence="7">
    <location>
        <begin position="230"/>
        <end position="329"/>
    </location>
</feature>
<evidence type="ECO:0000256" key="1">
    <source>
        <dbReference type="ARBA" id="ARBA00004123"/>
    </source>
</evidence>
<dbReference type="PANTHER" id="PTHR31920:SF135">
    <property type="entry name" value="B3 DOMAIN-CONTAINING PROTEIN OS03G0621600-RELATED"/>
    <property type="match status" value="1"/>
</dbReference>
<keyword evidence="9" id="KW-1185">Reference proteome</keyword>
<evidence type="ECO:0000256" key="4">
    <source>
        <dbReference type="ARBA" id="ARBA00023163"/>
    </source>
</evidence>
<dbReference type="GO" id="GO:0005634">
    <property type="term" value="C:nucleus"/>
    <property type="evidence" value="ECO:0007669"/>
    <property type="project" value="UniProtKB-SubCell"/>
</dbReference>
<comment type="caution">
    <text evidence="8">The sequence shown here is derived from an EMBL/GenBank/DDBJ whole genome shotgun (WGS) entry which is preliminary data.</text>
</comment>
<gene>
    <name evidence="8" type="ORF">LUZ62_016980</name>
</gene>
<feature type="compositionally biased region" description="Basic and acidic residues" evidence="6">
    <location>
        <begin position="130"/>
        <end position="147"/>
    </location>
</feature>
<dbReference type="SMART" id="SM01019">
    <property type="entry name" value="B3"/>
    <property type="match status" value="2"/>
</dbReference>
<feature type="domain" description="TF-B3" evidence="7">
    <location>
        <begin position="24"/>
        <end position="117"/>
    </location>
</feature>
<evidence type="ECO:0000313" key="9">
    <source>
        <dbReference type="Proteomes" id="UP001140206"/>
    </source>
</evidence>
<dbReference type="CDD" id="cd10017">
    <property type="entry name" value="B3_DNA"/>
    <property type="match status" value="2"/>
</dbReference>
<protein>
    <submittedName>
        <fullName evidence="8">B3 domain-containing protein</fullName>
    </submittedName>
</protein>
<keyword evidence="4" id="KW-0804">Transcription</keyword>